<dbReference type="EMBL" id="AP019697">
    <property type="protein sequence ID" value="BBK24623.1"/>
    <property type="molecule type" value="Genomic_DNA"/>
</dbReference>
<dbReference type="NCBIfam" id="TIGR00621">
    <property type="entry name" value="ssb"/>
    <property type="match status" value="1"/>
</dbReference>
<keyword evidence="2" id="KW-0227">DNA damage</keyword>
<dbReference type="HAMAP" id="MF_00984">
    <property type="entry name" value="SSB"/>
    <property type="match status" value="1"/>
</dbReference>
<keyword evidence="6" id="KW-1185">Reference proteome</keyword>
<dbReference type="Proteomes" id="UP000320585">
    <property type="component" value="Chromosome"/>
</dbReference>
<keyword evidence="2" id="KW-0233">DNA recombination</keyword>
<protein>
    <recommendedName>
        <fullName evidence="2 3">Single-stranded DNA-binding protein</fullName>
        <shortName evidence="2">SSB</shortName>
    </recommendedName>
</protein>
<feature type="region of interest" description="Disordered" evidence="4">
    <location>
        <begin position="107"/>
        <end position="148"/>
    </location>
</feature>
<keyword evidence="1 2" id="KW-0238">DNA-binding</keyword>
<evidence type="ECO:0000256" key="3">
    <source>
        <dbReference type="RuleBase" id="RU000524"/>
    </source>
</evidence>
<comment type="subunit">
    <text evidence="2">Homotetramer.</text>
</comment>
<dbReference type="Gene3D" id="2.40.50.140">
    <property type="entry name" value="Nucleic acid-binding proteins"/>
    <property type="match status" value="1"/>
</dbReference>
<evidence type="ECO:0000256" key="4">
    <source>
        <dbReference type="SAM" id="MobiDB-lite"/>
    </source>
</evidence>
<dbReference type="InterPro" id="IPR000424">
    <property type="entry name" value="Primosome_PriB/ssb"/>
</dbReference>
<dbReference type="InterPro" id="IPR011344">
    <property type="entry name" value="ssDNA-bd"/>
</dbReference>
<evidence type="ECO:0000256" key="2">
    <source>
        <dbReference type="HAMAP-Rule" id="MF_00984"/>
    </source>
</evidence>
<keyword evidence="2" id="KW-0234">DNA repair</keyword>
<dbReference type="GO" id="GO:0006260">
    <property type="term" value="P:DNA replication"/>
    <property type="evidence" value="ECO:0007669"/>
    <property type="project" value="UniProtKB-UniRule"/>
</dbReference>
<dbReference type="GO" id="GO:0006310">
    <property type="term" value="P:DNA recombination"/>
    <property type="evidence" value="ECO:0007669"/>
    <property type="project" value="UniProtKB-UniRule"/>
</dbReference>
<dbReference type="InterPro" id="IPR012340">
    <property type="entry name" value="NA-bd_OB-fold"/>
</dbReference>
<proteinExistence type="inferred from homology"/>
<dbReference type="GO" id="GO:0003697">
    <property type="term" value="F:single-stranded DNA binding"/>
    <property type="evidence" value="ECO:0007669"/>
    <property type="project" value="UniProtKB-UniRule"/>
</dbReference>
<feature type="short sequence motif" description="Important for interaction with partner proteins" evidence="2">
    <location>
        <begin position="143"/>
        <end position="148"/>
    </location>
</feature>
<dbReference type="CDD" id="cd04496">
    <property type="entry name" value="SSB_OBF"/>
    <property type="match status" value="1"/>
</dbReference>
<sequence length="148" mass="15816">MNSVQVMGNLARDPVIRATKTGRAVASFTVAVNRNYTTPQGEQKELTDWINVVAWGNLAESVGNQLKKGMRVFVEGRLSTRSYDTPEGQRRWVTEVVANFVALPLGNAHPSQPQGPFGASGNMGSQGSSSGGFGQFGNSTPGDEDIPF</sequence>
<accession>A0A8D5A087</accession>
<dbReference type="PANTHER" id="PTHR10302:SF27">
    <property type="entry name" value="SINGLE-STRANDED DNA-BINDING PROTEIN"/>
    <property type="match status" value="1"/>
</dbReference>
<dbReference type="PROSITE" id="PS50935">
    <property type="entry name" value="SSB"/>
    <property type="match status" value="1"/>
</dbReference>
<dbReference type="PANTHER" id="PTHR10302">
    <property type="entry name" value="SINGLE-STRANDED DNA-BINDING PROTEIN"/>
    <property type="match status" value="1"/>
</dbReference>
<dbReference type="SUPFAM" id="SSF50249">
    <property type="entry name" value="Nucleic acid-binding proteins"/>
    <property type="match status" value="1"/>
</dbReference>
<dbReference type="GO" id="GO:0009295">
    <property type="term" value="C:nucleoid"/>
    <property type="evidence" value="ECO:0007669"/>
    <property type="project" value="TreeGrafter"/>
</dbReference>
<evidence type="ECO:0000313" key="5">
    <source>
        <dbReference type="EMBL" id="BBK24623.1"/>
    </source>
</evidence>
<dbReference type="GO" id="GO:0006281">
    <property type="term" value="P:DNA repair"/>
    <property type="evidence" value="ECO:0007669"/>
    <property type="project" value="UniProtKB-UniRule"/>
</dbReference>
<comment type="caution">
    <text evidence="2">Lacks conserved residue(s) required for the propagation of feature annotation.</text>
</comment>
<evidence type="ECO:0000256" key="1">
    <source>
        <dbReference type="ARBA" id="ARBA00023125"/>
    </source>
</evidence>
<dbReference type="KEGG" id="dho:Dia5BBH33_05580"/>
<keyword evidence="2" id="KW-0235">DNA replication</keyword>
<dbReference type="GeneID" id="92715776"/>
<dbReference type="Pfam" id="PF00436">
    <property type="entry name" value="SSB"/>
    <property type="match status" value="1"/>
</dbReference>
<dbReference type="AlphaFoldDB" id="A0A8D5A087"/>
<reference evidence="6" key="1">
    <citation type="submission" date="2019-05" db="EMBL/GenBank/DDBJ databases">
        <title>Complete genome sequencing of Dialister sp. strain 5BBH33.</title>
        <authorList>
            <person name="Sakamoto M."/>
            <person name="Murakami T."/>
            <person name="Mori H."/>
        </authorList>
    </citation>
    <scope>NUCLEOTIDE SEQUENCE [LARGE SCALE GENOMIC DNA]</scope>
    <source>
        <strain evidence="6">5BBH33</strain>
    </source>
</reference>
<dbReference type="OrthoDB" id="9809878at2"/>
<dbReference type="RefSeq" id="WP_143332332.1">
    <property type="nucleotide sequence ID" value="NZ_AP019697.1"/>
</dbReference>
<name>A0A8D5A087_9FIRM</name>
<evidence type="ECO:0000313" key="6">
    <source>
        <dbReference type="Proteomes" id="UP000320585"/>
    </source>
</evidence>
<organism evidence="5 6">
    <name type="scientific">Dialister hominis</name>
    <dbReference type="NCBI Taxonomy" id="2582419"/>
    <lineage>
        <taxon>Bacteria</taxon>
        <taxon>Bacillati</taxon>
        <taxon>Bacillota</taxon>
        <taxon>Negativicutes</taxon>
        <taxon>Veillonellales</taxon>
        <taxon>Veillonellaceae</taxon>
        <taxon>Dialister</taxon>
    </lineage>
</organism>
<comment type="function">
    <text evidence="2">Plays an important role in DNA replication, recombination and repair. Binds to ssDNA and to an array of partner proteins to recruit them to their sites of action during DNA metabolism.</text>
</comment>
<gene>
    <name evidence="5" type="ORF">Dia5BBH33_05580</name>
</gene>